<dbReference type="OrthoDB" id="327418at2759"/>
<gene>
    <name evidence="1" type="ORF">SteCoe_15617</name>
</gene>
<dbReference type="SUPFAM" id="SSF52047">
    <property type="entry name" value="RNI-like"/>
    <property type="match status" value="1"/>
</dbReference>
<comment type="caution">
    <text evidence="1">The sequence shown here is derived from an EMBL/GenBank/DDBJ whole genome shotgun (WGS) entry which is preliminary data.</text>
</comment>
<dbReference type="Gene3D" id="3.80.10.10">
    <property type="entry name" value="Ribonuclease Inhibitor"/>
    <property type="match status" value="1"/>
</dbReference>
<evidence type="ECO:0000313" key="2">
    <source>
        <dbReference type="Proteomes" id="UP000187209"/>
    </source>
</evidence>
<reference evidence="1 2" key="1">
    <citation type="submission" date="2016-11" db="EMBL/GenBank/DDBJ databases">
        <title>The macronuclear genome of Stentor coeruleus: a giant cell with tiny introns.</title>
        <authorList>
            <person name="Slabodnick M."/>
            <person name="Ruby J.G."/>
            <person name="Reiff S.B."/>
            <person name="Swart E.C."/>
            <person name="Gosai S."/>
            <person name="Prabakaran S."/>
            <person name="Witkowska E."/>
            <person name="Larue G.E."/>
            <person name="Fisher S."/>
            <person name="Freeman R.M."/>
            <person name="Gunawardena J."/>
            <person name="Chu W."/>
            <person name="Stover N.A."/>
            <person name="Gregory B.D."/>
            <person name="Nowacki M."/>
            <person name="Derisi J."/>
            <person name="Roy S.W."/>
            <person name="Marshall W.F."/>
            <person name="Sood P."/>
        </authorList>
    </citation>
    <scope>NUCLEOTIDE SEQUENCE [LARGE SCALE GENOMIC DNA]</scope>
    <source>
        <strain evidence="1">WM001</strain>
    </source>
</reference>
<keyword evidence="2" id="KW-1185">Reference proteome</keyword>
<organism evidence="1 2">
    <name type="scientific">Stentor coeruleus</name>
    <dbReference type="NCBI Taxonomy" id="5963"/>
    <lineage>
        <taxon>Eukaryota</taxon>
        <taxon>Sar</taxon>
        <taxon>Alveolata</taxon>
        <taxon>Ciliophora</taxon>
        <taxon>Postciliodesmatophora</taxon>
        <taxon>Heterotrichea</taxon>
        <taxon>Heterotrichida</taxon>
        <taxon>Stentoridae</taxon>
        <taxon>Stentor</taxon>
    </lineage>
</organism>
<dbReference type="InterPro" id="IPR032675">
    <property type="entry name" value="LRR_dom_sf"/>
</dbReference>
<dbReference type="AlphaFoldDB" id="A0A1R2C3A7"/>
<accession>A0A1R2C3A7</accession>
<sequence length="1209" mass="140843">MDFPVKRKGSSKRSVPSLQKRKKTLLSEKSFEAATKATYLRKDLWIEIIDYLDTKSYFWIIPQVNSFFYFLVKDCKNYRTSLKFMLKVSYSNTNNTNHYKIVKNSKSIDYILNCQLLNKLELKLERYEMITKKALDSSLSFAQYFIQMITLNTLKVLKIHVIRNFSIQVENLLVLMENLEVLKINFQEYFPSGFPFIQTKYIKNNENTSHHKKSLKKLSLRYYSLHVAHSNINDIFESLDKNVNLEKFSMKTLTKYSSKIEMTMFLKANNSLKCIKLPSDFFFNKTSADELCSFLIKSKILEELQISDSIMICSEQFIDAILINRSLKILALKHYVSNNNLRFEINTEDSCELLSALGQSLIEDFSMSVFLNNNSNFYDNQKHRYLALSLIKNKIEKFLESLNYFLLTSEKIRKISINLSEIPYKYVSSLAELIIKHVKLGKIEYFAGYNLKLIIENKLEILELGKKDKMCPENYGLLVILCEIFRKLLVNADKILRLIDHNYSKNVTDVQELMQSLSESKSLVLNQNNAVKGFGLFSSLHYFSIIVISTRVNGIKELDIRNIHLESYNVSFPEVLKEFKSLEKLKFNIKNSNHYEYNFPSIFIAVSTELVNVSHINCTLDSTYFVKLIDILSNLTTHENLRKFKLNKYRFLLNNCIPDNSLNNFISKSRLISLNLSDISLTYEHITQIVKGLEENQTITRLKIEKIKFEELQGVANIKKTTSAQRIEAFLMLSSALGLKNYYEKLSLFYSNGYIDEDLVTDEFSKQYLENINNILTKNQNLKEFNINMALPDKFLLNYSEIVLKTIKNNKQLKIVNCFDMEEIISDDKKAIVLAYEYYGKCNHWRIHSASLQMSKVNSEFHKCMPIVLSELIKNSQPFVLNNLIRRLFGSGANAKCKSINLTKLSQVWKKSCRIYKYNFIDSLTSLEELIILNTEITAIEIEVIEKNIAKLECLKTIKLKNVYYKNNDISSFLAAKNLNYLKIADGNLFTEDLIKFSERIKSSKLEKLTFKNISFANDTLIHTHFQQLVEAISCSSLRILKIYINYSHRLLDFLIRRLYTFKNLEYLGVSISENYSSFHWPIKKLVSLFQNLNNMLSKVKVHKYTWDIEKLQGKKDLKFIGCNLNPADLMVFAELCEERIVKYVNCINLSENMGIIDDNFSENIVKIIRNLDCDEVVMKKSGCEQKHIREIKSLLGNKKSSSVNFIIS</sequence>
<name>A0A1R2C3A7_9CILI</name>
<dbReference type="Proteomes" id="UP000187209">
    <property type="component" value="Unassembled WGS sequence"/>
</dbReference>
<evidence type="ECO:0000313" key="1">
    <source>
        <dbReference type="EMBL" id="OMJ83449.1"/>
    </source>
</evidence>
<protein>
    <submittedName>
        <fullName evidence="1">Uncharacterized protein</fullName>
    </submittedName>
</protein>
<dbReference type="EMBL" id="MPUH01000303">
    <property type="protein sequence ID" value="OMJ83449.1"/>
    <property type="molecule type" value="Genomic_DNA"/>
</dbReference>
<proteinExistence type="predicted"/>